<reference evidence="1" key="1">
    <citation type="journal article" date="2017" name="Nature">
        <title>The sunflower genome provides insights into oil metabolism, flowering and Asterid evolution.</title>
        <authorList>
            <person name="Badouin H."/>
            <person name="Gouzy J."/>
            <person name="Grassa C.J."/>
            <person name="Murat F."/>
            <person name="Staton S.E."/>
            <person name="Cottret L."/>
            <person name="Lelandais-Briere C."/>
            <person name="Owens G.L."/>
            <person name="Carrere S."/>
            <person name="Mayjonade B."/>
            <person name="Legrand L."/>
            <person name="Gill N."/>
            <person name="Kane N.C."/>
            <person name="Bowers J.E."/>
            <person name="Hubner S."/>
            <person name="Bellec A."/>
            <person name="Berard A."/>
            <person name="Berges H."/>
            <person name="Blanchet N."/>
            <person name="Boniface M.C."/>
            <person name="Brunel D."/>
            <person name="Catrice O."/>
            <person name="Chaidir N."/>
            <person name="Claudel C."/>
            <person name="Donnadieu C."/>
            <person name="Faraut T."/>
            <person name="Fievet G."/>
            <person name="Helmstetter N."/>
            <person name="King M."/>
            <person name="Knapp S.J."/>
            <person name="Lai Z."/>
            <person name="Le Paslier M.C."/>
            <person name="Lippi Y."/>
            <person name="Lorenzon L."/>
            <person name="Mandel J.R."/>
            <person name="Marage G."/>
            <person name="Marchand G."/>
            <person name="Marquand E."/>
            <person name="Bret-Mestries E."/>
            <person name="Morien E."/>
            <person name="Nambeesan S."/>
            <person name="Nguyen T."/>
            <person name="Pegot-Espagnet P."/>
            <person name="Pouilly N."/>
            <person name="Raftis F."/>
            <person name="Sallet E."/>
            <person name="Schiex T."/>
            <person name="Thomas J."/>
            <person name="Vandecasteele C."/>
            <person name="Vares D."/>
            <person name="Vear F."/>
            <person name="Vautrin S."/>
            <person name="Crespi M."/>
            <person name="Mangin B."/>
            <person name="Burke J.M."/>
            <person name="Salse J."/>
            <person name="Munos S."/>
            <person name="Vincourt P."/>
            <person name="Rieseberg L.H."/>
            <person name="Langlade N.B."/>
        </authorList>
    </citation>
    <scope>NUCLEOTIDE SEQUENCE</scope>
    <source>
        <tissue evidence="1">Leaves</tissue>
    </source>
</reference>
<organism evidence="1 2">
    <name type="scientific">Helianthus annuus</name>
    <name type="common">Common sunflower</name>
    <dbReference type="NCBI Taxonomy" id="4232"/>
    <lineage>
        <taxon>Eukaryota</taxon>
        <taxon>Viridiplantae</taxon>
        <taxon>Streptophyta</taxon>
        <taxon>Embryophyta</taxon>
        <taxon>Tracheophyta</taxon>
        <taxon>Spermatophyta</taxon>
        <taxon>Magnoliopsida</taxon>
        <taxon>eudicotyledons</taxon>
        <taxon>Gunneridae</taxon>
        <taxon>Pentapetalae</taxon>
        <taxon>asterids</taxon>
        <taxon>campanulids</taxon>
        <taxon>Asterales</taxon>
        <taxon>Asteraceae</taxon>
        <taxon>Asteroideae</taxon>
        <taxon>Heliantheae alliance</taxon>
        <taxon>Heliantheae</taxon>
        <taxon>Helianthus</taxon>
    </lineage>
</organism>
<keyword evidence="2" id="KW-1185">Reference proteome</keyword>
<reference evidence="1" key="2">
    <citation type="submission" date="2020-06" db="EMBL/GenBank/DDBJ databases">
        <title>Helianthus annuus Genome sequencing and assembly Release 2.</title>
        <authorList>
            <person name="Gouzy J."/>
            <person name="Langlade N."/>
            <person name="Munos S."/>
        </authorList>
    </citation>
    <scope>NUCLEOTIDE SEQUENCE</scope>
    <source>
        <tissue evidence="1">Leaves</tissue>
    </source>
</reference>
<protein>
    <submittedName>
        <fullName evidence="1">Uncharacterized protein</fullName>
    </submittedName>
</protein>
<comment type="caution">
    <text evidence="1">The sequence shown here is derived from an EMBL/GenBank/DDBJ whole genome shotgun (WGS) entry which is preliminary data.</text>
</comment>
<dbReference type="EMBL" id="MNCJ02000319">
    <property type="protein sequence ID" value="KAF5810164.1"/>
    <property type="molecule type" value="Genomic_DNA"/>
</dbReference>
<name>A0A9K3J853_HELAN</name>
<dbReference type="AlphaFoldDB" id="A0A9K3J853"/>
<gene>
    <name evidence="1" type="ORF">HanXRQr2_Chr04g0166201</name>
</gene>
<evidence type="ECO:0000313" key="1">
    <source>
        <dbReference type="EMBL" id="KAF5810164.1"/>
    </source>
</evidence>
<accession>A0A9K3J853</accession>
<dbReference type="Gramene" id="mRNA:HanXRQr2_Chr04g0166201">
    <property type="protein sequence ID" value="mRNA:HanXRQr2_Chr04g0166201"/>
    <property type="gene ID" value="HanXRQr2_Chr04g0166201"/>
</dbReference>
<sequence length="50" mass="5849">MVANKPFNESPSIICYLSIFNMFYGSFETLEKVKASLYHHIYLLLTLTIF</sequence>
<evidence type="ECO:0000313" key="2">
    <source>
        <dbReference type="Proteomes" id="UP000215914"/>
    </source>
</evidence>
<dbReference type="Proteomes" id="UP000215914">
    <property type="component" value="Unassembled WGS sequence"/>
</dbReference>
<proteinExistence type="predicted"/>